<organism evidence="1 2">
    <name type="scientific">Eiseniibacteriota bacterium</name>
    <dbReference type="NCBI Taxonomy" id="2212470"/>
    <lineage>
        <taxon>Bacteria</taxon>
        <taxon>Candidatus Eiseniibacteriota</taxon>
    </lineage>
</organism>
<name>A0A7Y2ED79_UNCEI</name>
<evidence type="ECO:0000313" key="2">
    <source>
        <dbReference type="Proteomes" id="UP000547674"/>
    </source>
</evidence>
<gene>
    <name evidence="1" type="ORF">HKN21_04120</name>
</gene>
<comment type="caution">
    <text evidence="1">The sequence shown here is derived from an EMBL/GenBank/DDBJ whole genome shotgun (WGS) entry which is preliminary data.</text>
</comment>
<dbReference type="AlphaFoldDB" id="A0A7Y2ED79"/>
<accession>A0A7Y2ED79</accession>
<evidence type="ECO:0008006" key="3">
    <source>
        <dbReference type="Google" id="ProtNLM"/>
    </source>
</evidence>
<dbReference type="Proteomes" id="UP000547674">
    <property type="component" value="Unassembled WGS sequence"/>
</dbReference>
<protein>
    <recommendedName>
        <fullName evidence="3">YbbR-like domain-containing protein</fullName>
    </recommendedName>
</protein>
<sequence length="136" mass="14574">GTEPIDLGSISGIQTIGLSLDFSPPVQTIEPTQVSVKVEVGPIEELNLGMVPVVLERLKKNRWATVIPDSAMVLVAGPAELLSRLESTPLTLTIDLEGLPEGFFMLPSELGLPFENIKVTAVVPSEFEVEIGAEPR</sequence>
<feature type="non-terminal residue" evidence="1">
    <location>
        <position position="1"/>
    </location>
</feature>
<dbReference type="EMBL" id="JABDJR010000154">
    <property type="protein sequence ID" value="NNF05923.1"/>
    <property type="molecule type" value="Genomic_DNA"/>
</dbReference>
<dbReference type="Gene3D" id="2.170.120.30">
    <property type="match status" value="1"/>
</dbReference>
<proteinExistence type="predicted"/>
<evidence type="ECO:0000313" key="1">
    <source>
        <dbReference type="EMBL" id="NNF05923.1"/>
    </source>
</evidence>
<reference evidence="1 2" key="1">
    <citation type="submission" date="2020-03" db="EMBL/GenBank/DDBJ databases">
        <title>Metabolic flexibility allows generalist bacteria to become dominant in a frequently disturbed ecosystem.</title>
        <authorList>
            <person name="Chen Y.-J."/>
            <person name="Leung P.M."/>
            <person name="Bay S.K."/>
            <person name="Hugenholtz P."/>
            <person name="Kessler A.J."/>
            <person name="Shelley G."/>
            <person name="Waite D.W."/>
            <person name="Cook P.L."/>
            <person name="Greening C."/>
        </authorList>
    </citation>
    <scope>NUCLEOTIDE SEQUENCE [LARGE SCALE GENOMIC DNA]</scope>
    <source>
        <strain evidence="1">SS_bin_28</strain>
    </source>
</reference>